<protein>
    <submittedName>
        <fullName evidence="2">Uncharacterized protein</fullName>
    </submittedName>
</protein>
<evidence type="ECO:0000256" key="1">
    <source>
        <dbReference type="ARBA" id="ARBA00022801"/>
    </source>
</evidence>
<gene>
    <name evidence="2" type="ORF">FD27_GL001415</name>
</gene>
<dbReference type="InterPro" id="IPR029058">
    <property type="entry name" value="AB_hydrolase_fold"/>
</dbReference>
<dbReference type="EMBL" id="AZER01000025">
    <property type="protein sequence ID" value="KRL26028.1"/>
    <property type="molecule type" value="Genomic_DNA"/>
</dbReference>
<accession>A0A0R1P1X0</accession>
<dbReference type="Proteomes" id="UP000051445">
    <property type="component" value="Unassembled WGS sequence"/>
</dbReference>
<reference evidence="2 3" key="1">
    <citation type="journal article" date="2015" name="Genome Announc.">
        <title>Expanding the biotechnology potential of lactobacilli through comparative genomics of 213 strains and associated genera.</title>
        <authorList>
            <person name="Sun Z."/>
            <person name="Harris H.M."/>
            <person name="McCann A."/>
            <person name="Guo C."/>
            <person name="Argimon S."/>
            <person name="Zhang W."/>
            <person name="Yang X."/>
            <person name="Jeffery I.B."/>
            <person name="Cooney J.C."/>
            <person name="Kagawa T.F."/>
            <person name="Liu W."/>
            <person name="Song Y."/>
            <person name="Salvetti E."/>
            <person name="Wrobel A."/>
            <person name="Rasinkangas P."/>
            <person name="Parkhill J."/>
            <person name="Rea M.C."/>
            <person name="O'Sullivan O."/>
            <person name="Ritari J."/>
            <person name="Douillard F.P."/>
            <person name="Paul Ross R."/>
            <person name="Yang R."/>
            <person name="Briner A.E."/>
            <person name="Felis G.E."/>
            <person name="de Vos W.M."/>
            <person name="Barrangou R."/>
            <person name="Klaenhammer T.R."/>
            <person name="Caufield P.W."/>
            <person name="Cui Y."/>
            <person name="Zhang H."/>
            <person name="O'Toole P.W."/>
        </authorList>
    </citation>
    <scope>NUCLEOTIDE SEQUENCE [LARGE SCALE GENOMIC DNA]</scope>
    <source>
        <strain evidence="2 3">DSM 13145</strain>
    </source>
</reference>
<dbReference type="PATRIC" id="fig|1423746.3.peg.1445"/>
<proteinExistence type="predicted"/>
<dbReference type="InterPro" id="IPR050261">
    <property type="entry name" value="FrsA_esterase"/>
</dbReference>
<dbReference type="GO" id="GO:0016787">
    <property type="term" value="F:hydrolase activity"/>
    <property type="evidence" value="ECO:0007669"/>
    <property type="project" value="UniProtKB-KW"/>
</dbReference>
<comment type="caution">
    <text evidence="2">The sequence shown here is derived from an EMBL/GenBank/DDBJ whole genome shotgun (WGS) entry which is preliminary data.</text>
</comment>
<dbReference type="PANTHER" id="PTHR22946">
    <property type="entry name" value="DIENELACTONE HYDROLASE DOMAIN-CONTAINING PROTEIN-RELATED"/>
    <property type="match status" value="1"/>
</dbReference>
<dbReference type="AlphaFoldDB" id="A0A0R1P1X0"/>
<sequence length="390" mass="44022">MTEEFMKFNNHWSSQKFSKNILQDALVKHVLGLVNYRMADVGEVLEVNANLKNGDEQTWISAWATMANRLQERAVQYEQANKPVSAGSTYLRASTYWRVALMYFGDVADPRIRQYCRLSQGCYDKSMKLSGYPGKAIEIPYENTTLPGHYFQSPHANGKSPLLIVVPGRDTWADDTRWVTDAAIKRGINALTFDGPGQGMTLRLQGLPFRSDFENVMKPVLDFAEGLSDVDPSRIGVMGMSFGGFQVPRAAAFDKRIKVCIADPGNIAWGKMIGQRLNKILALPKRLRPAMLEYMLKDYTWKHGCSEKELLPELAKYDNSDIINQIQSKVLVLNGAAEINPEAAKEFYNQLTCPKDYLFFDENSTAQQHTQMGGYAPASEMIFNWIEDNL</sequence>
<keyword evidence="3" id="KW-1185">Reference proteome</keyword>
<dbReference type="SUPFAM" id="SSF53474">
    <property type="entry name" value="alpha/beta-Hydrolases"/>
    <property type="match status" value="1"/>
</dbReference>
<organism evidence="2 3">
    <name type="scientific">Limosilactobacillus frumenti DSM 13145</name>
    <dbReference type="NCBI Taxonomy" id="1423746"/>
    <lineage>
        <taxon>Bacteria</taxon>
        <taxon>Bacillati</taxon>
        <taxon>Bacillota</taxon>
        <taxon>Bacilli</taxon>
        <taxon>Lactobacillales</taxon>
        <taxon>Lactobacillaceae</taxon>
        <taxon>Limosilactobacillus</taxon>
    </lineage>
</organism>
<evidence type="ECO:0000313" key="3">
    <source>
        <dbReference type="Proteomes" id="UP000051445"/>
    </source>
</evidence>
<dbReference type="OrthoDB" id="9812921at2"/>
<keyword evidence="1" id="KW-0378">Hydrolase</keyword>
<dbReference type="Gene3D" id="3.40.50.1820">
    <property type="entry name" value="alpha/beta hydrolase"/>
    <property type="match status" value="1"/>
</dbReference>
<dbReference type="Pfam" id="PF06500">
    <property type="entry name" value="FrsA-like"/>
    <property type="match status" value="1"/>
</dbReference>
<dbReference type="PANTHER" id="PTHR22946:SF12">
    <property type="entry name" value="CONIDIAL PIGMENT BIOSYNTHESIS PROTEIN AYG1 (AFU_ORTHOLOGUE AFUA_2G17550)"/>
    <property type="match status" value="1"/>
</dbReference>
<evidence type="ECO:0000313" key="2">
    <source>
        <dbReference type="EMBL" id="KRL26028.1"/>
    </source>
</evidence>
<name>A0A0R1P1X0_9LACO</name>
<dbReference type="STRING" id="1423746.FD27_GL001415"/>
<dbReference type="InterPro" id="IPR010520">
    <property type="entry name" value="FrsA-like"/>
</dbReference>
<dbReference type="Gene3D" id="1.20.1440.110">
    <property type="entry name" value="acylaminoacyl peptidase"/>
    <property type="match status" value="1"/>
</dbReference>
<dbReference type="RefSeq" id="WP_057752559.1">
    <property type="nucleotide sequence ID" value="NZ_AZER01000025.1"/>
</dbReference>